<dbReference type="Pfam" id="PF13731">
    <property type="entry name" value="WxL"/>
    <property type="match status" value="1"/>
</dbReference>
<protein>
    <recommendedName>
        <fullName evidence="2">WxL domain-containing protein</fullName>
    </recommendedName>
</protein>
<feature type="signal peptide" evidence="1">
    <location>
        <begin position="1"/>
        <end position="30"/>
    </location>
</feature>
<proteinExistence type="predicted"/>
<keyword evidence="1" id="KW-0732">Signal</keyword>
<organism evidence="3 4">
    <name type="scientific">Candidatus Enterococcus testudinis</name>
    <dbReference type="NCBI Taxonomy" id="1834191"/>
    <lineage>
        <taxon>Bacteria</taxon>
        <taxon>Bacillati</taxon>
        <taxon>Bacillota</taxon>
        <taxon>Bacilli</taxon>
        <taxon>Lactobacillales</taxon>
        <taxon>Enterococcaceae</taxon>
        <taxon>Enterococcus</taxon>
    </lineage>
</organism>
<evidence type="ECO:0000313" key="4">
    <source>
        <dbReference type="Proteomes" id="UP000195043"/>
    </source>
</evidence>
<dbReference type="RefSeq" id="WP_086273906.1">
    <property type="nucleotide sequence ID" value="NZ_NGKU01000001.1"/>
</dbReference>
<dbReference type="Proteomes" id="UP000195043">
    <property type="component" value="Unassembled WGS sequence"/>
</dbReference>
<evidence type="ECO:0000256" key="1">
    <source>
        <dbReference type="SAM" id="SignalP"/>
    </source>
</evidence>
<sequence>MNHKVRRSVTKATLTVLAISSLGNPIFAVAETIDFSGLSFHLLSNQEQPVEETAAASFSFAEKQFATVKNEVTTIPFESTVYINEVSFELPEHAQLSEDDLPAHLKASKDQASNHWTLTATEATTTFALPVIFTAEGSFPITVGDGETTVDVHSSDDAATSPQLQAVPENDTEQVIEPKEDLASRHAEVFNGRSITVGTRGTLMSALADDSVSKITLTANIDIQFLATSENLNINRSIIIDGDNQYTLNLGTAQLRLMNTSANKTLRLENIFLDKTDAAAYVISENAAENWELQLAGIAKSRSSIQNFRLATVPEATTRITDGTNTFASTVDVIGAFLTTKEFIMENGAKMDFASVQNTVLAFTRENAKMTVTDGATLNISHSGAINMQNSLLFREKNAHINIDNGAKVTIQSAGQALTTPNLDIGNTISMTGDHSEIHVNGGELVTTNTGGSNILMDGLQSVLEVTSNGKLTTQSAEVSSLLLRGNDSQVIFGKSSLVEVHSRSGVGIDMSGANAKLNMTDAEQISVTTNPNITGINLSAVRLSGVSPSFAIKNSRVDMHSSVSGVIHMKSAGAIMTVDNSEVNISNNTPTKGNLVDIGLSSGQNSSSFRVSNHSIINIKGSAEDTTASNQDNQQEKNIHADSLLAVHGNDSSIEVLDDSEINLTVENEFGRGIKMVGDHTTLDIDTATLNIYTISNDAMHMIGSDTTIRLMNAEINTDSNRSAAALIVEGNEGKLILDKESKMTINNKVGSNPNILLQGEKSKIEVTNESRLIASVPSDVIRNSTVNNEGALREPLREKTPSTNNVIHLDGASSSFIVSQNAVVDLEISSGHKRGIRLDGDYSTLEMSEGAHINVSTHEATAIQLDGSHVKLIARNEGTLLTANSNYEKTVLNGVSTIKVGKDNEDTDIGYEPIISVSDSAVMDIKANASSAMVLQGINGVFNVNSNAKLELEAAPSGELDTNNANATLRFMRSGEDVLGSTHGGYQFNIDDAVMSVVKRGGSPDGEAEMAPAIRMWGSNNQVTVSNGGRFLVVNEGSGNAHDGNRGGGNQGIHYTAGTNNGFTVKDPGSEVRIYAADGPALDMSDDYIAGTVVKIEQVQVGGEPGGDGRIEASNLGYFEAVGRTASENAGIFRGKVTEIYFNNPLFMNYRNNRVGGGNVFSNAAGSILEAKASDLAVWKKGSDLDGDPHLAYRNMDYTFTGANFGILSSIEPLDVFDFEAFGNAGMASYARLSSNNARWSILAELRVPTNADKRIHGQVDMPVGIYDSRPAWQDEVKVTVEIERNGETIQTVETFTQGHTNEHPGISIYGEAARGGLFEIELDDYLQAGDVVRVSDLEVMAGAIQEGFENIYEVDEVTVFPIVPPTPAAFPSETIPVNATEVTGTTDNPDVEVTITHNGQTVTVGDVQVSGVDNQFAIPVEHLNLSVGDEIQVFLRDQHGSAQAAGVVNPPITNNNSGNINPVEALDFRDATFSQATILIVGEMVEGELTIDRATDWDFGQHPLTSRAMSYDALPFSTQSGGETTAQANFVQVTDARAASETSSWRLYVSQLNQFSSAAHGELEGAQLSWKNGRVLSSNGQTANESNFGIVRTGGTLIPGGESIQLISTNIASDKGTWYYAFGDETTKDSSISLAVPSGAKTRGARYTTTINYSFNAVPSECFE</sequence>
<dbReference type="EMBL" id="NGKU01000001">
    <property type="protein sequence ID" value="OTN75893.1"/>
    <property type="molecule type" value="Genomic_DNA"/>
</dbReference>
<evidence type="ECO:0000259" key="2">
    <source>
        <dbReference type="Pfam" id="PF13731"/>
    </source>
</evidence>
<dbReference type="InterPro" id="IPR027994">
    <property type="entry name" value="WxL_dom"/>
</dbReference>
<reference evidence="3 4" key="1">
    <citation type="submission" date="2017-05" db="EMBL/GenBank/DDBJ databases">
        <title>The Genome Sequence of Enterococcus sp. 8G7_MSG3316.</title>
        <authorList>
            <consortium name="The Broad Institute Genomics Platform"/>
            <consortium name="The Broad Institute Genomic Center for Infectious Diseases"/>
            <person name="Earl A."/>
            <person name="Manson A."/>
            <person name="Schwartman J."/>
            <person name="Gilmore M."/>
            <person name="Abouelleil A."/>
            <person name="Cao P."/>
            <person name="Chapman S."/>
            <person name="Cusick C."/>
            <person name="Shea T."/>
            <person name="Young S."/>
            <person name="Neafsey D."/>
            <person name="Nusbaum C."/>
            <person name="Birren B."/>
        </authorList>
    </citation>
    <scope>NUCLEOTIDE SEQUENCE [LARGE SCALE GENOMIC DNA]</scope>
    <source>
        <strain evidence="3 4">8G7_MSG3316</strain>
    </source>
</reference>
<dbReference type="Pfam" id="PF20585">
    <property type="entry name" value="Pectate_lyase_5"/>
    <property type="match status" value="1"/>
</dbReference>
<dbReference type="STRING" id="1834191.A5886_000969"/>
<feature type="chain" id="PRO_5039255407" description="WxL domain-containing protein" evidence="1">
    <location>
        <begin position="31"/>
        <end position="1667"/>
    </location>
</feature>
<feature type="domain" description="WxL" evidence="2">
    <location>
        <begin position="1484"/>
        <end position="1662"/>
    </location>
</feature>
<dbReference type="OrthoDB" id="2170702at2"/>
<evidence type="ECO:0000313" key="3">
    <source>
        <dbReference type="EMBL" id="OTN75893.1"/>
    </source>
</evidence>
<gene>
    <name evidence="3" type="ORF">A5886_000969</name>
</gene>
<accession>A0A242A5K8</accession>
<dbReference type="InterPro" id="IPR046776">
    <property type="entry name" value="Pectate_lyase_5"/>
</dbReference>
<comment type="caution">
    <text evidence="3">The sequence shown here is derived from an EMBL/GenBank/DDBJ whole genome shotgun (WGS) entry which is preliminary data.</text>
</comment>
<keyword evidence="4" id="KW-1185">Reference proteome</keyword>
<name>A0A242A5K8_9ENTE</name>